<keyword evidence="3" id="KW-0547">Nucleotide-binding</keyword>
<dbReference type="Pfam" id="PF00294">
    <property type="entry name" value="PfkB"/>
    <property type="match status" value="1"/>
</dbReference>
<dbReference type="InterPro" id="IPR002173">
    <property type="entry name" value="Carboh/pur_kinase_PfkB_CS"/>
</dbReference>
<dbReference type="EMBL" id="PDOA01000015">
    <property type="protein sequence ID" value="PWC27402.1"/>
    <property type="molecule type" value="Genomic_DNA"/>
</dbReference>
<dbReference type="InterPro" id="IPR029056">
    <property type="entry name" value="Ribokinase-like"/>
</dbReference>
<evidence type="ECO:0000256" key="5">
    <source>
        <dbReference type="ARBA" id="ARBA00022840"/>
    </source>
</evidence>
<dbReference type="Gene3D" id="3.40.1190.20">
    <property type="match status" value="1"/>
</dbReference>
<proteinExistence type="inferred from homology"/>
<organism evidence="8 9">
    <name type="scientific">Teichococcus aestuarii</name>
    <dbReference type="NCBI Taxonomy" id="568898"/>
    <lineage>
        <taxon>Bacteria</taxon>
        <taxon>Pseudomonadati</taxon>
        <taxon>Pseudomonadota</taxon>
        <taxon>Alphaproteobacteria</taxon>
        <taxon>Acetobacterales</taxon>
        <taxon>Roseomonadaceae</taxon>
        <taxon>Roseomonas</taxon>
    </lineage>
</organism>
<keyword evidence="4 8" id="KW-0418">Kinase</keyword>
<dbReference type="PIRSF" id="PIRSF000535">
    <property type="entry name" value="1PFK/6PFK/LacC"/>
    <property type="match status" value="1"/>
</dbReference>
<dbReference type="GO" id="GO:0005524">
    <property type="term" value="F:ATP binding"/>
    <property type="evidence" value="ECO:0007669"/>
    <property type="project" value="UniProtKB-KW"/>
</dbReference>
<evidence type="ECO:0000256" key="3">
    <source>
        <dbReference type="ARBA" id="ARBA00022741"/>
    </source>
</evidence>
<evidence type="ECO:0000313" key="9">
    <source>
        <dbReference type="Proteomes" id="UP000245048"/>
    </source>
</evidence>
<evidence type="ECO:0000313" key="8">
    <source>
        <dbReference type="EMBL" id="PWC27402.1"/>
    </source>
</evidence>
<evidence type="ECO:0000256" key="2">
    <source>
        <dbReference type="ARBA" id="ARBA00022679"/>
    </source>
</evidence>
<dbReference type="PROSITE" id="PS00583">
    <property type="entry name" value="PFKB_KINASES_1"/>
    <property type="match status" value="1"/>
</dbReference>
<evidence type="ECO:0000256" key="4">
    <source>
        <dbReference type="ARBA" id="ARBA00022777"/>
    </source>
</evidence>
<dbReference type="InterPro" id="IPR011611">
    <property type="entry name" value="PfkB_dom"/>
</dbReference>
<keyword evidence="9" id="KW-1185">Reference proteome</keyword>
<dbReference type="CDD" id="cd01164">
    <property type="entry name" value="FruK_PfkB_like"/>
    <property type="match status" value="1"/>
</dbReference>
<dbReference type="PANTHER" id="PTHR46566">
    <property type="entry name" value="1-PHOSPHOFRUCTOKINASE-RELATED"/>
    <property type="match status" value="1"/>
</dbReference>
<comment type="caution">
    <text evidence="8">The sequence shown here is derived from an EMBL/GenBank/DDBJ whole genome shotgun (WGS) entry which is preliminary data.</text>
</comment>
<dbReference type="GO" id="GO:0016052">
    <property type="term" value="P:carbohydrate catabolic process"/>
    <property type="evidence" value="ECO:0007669"/>
    <property type="project" value="UniProtKB-ARBA"/>
</dbReference>
<keyword evidence="5" id="KW-0067">ATP-binding</keyword>
<evidence type="ECO:0000256" key="6">
    <source>
        <dbReference type="PIRNR" id="PIRNR000535"/>
    </source>
</evidence>
<sequence>MPPRIAHPSIATVTLNPALDLTIPLPRLARGEVNRVGAAELRPAGKGVNVSVMLGVLGEASLATGLLGAADIPAFAEFLDGQGVAADFVPVPGRCRINVKLVETEADGGAVTDINPPGAATPEGALEAVAAKLAYGPAIVVLSGSLPPGLAPGALAWLAERLRGFGARVVLDSSGPAFEAALAAKPALIKPNRDELSALLGRALPDRAALLAAAREMQEQGIGSVVVSAGGEGALFALPEAALWVTPPRVRLTTTVGAGDAMVAGLTAALARGLPPEAMARLATGCAAAAVSRPVGGSPALAEITRLAEAAHVERL</sequence>
<feature type="domain" description="Carbohydrate kinase PfkB" evidence="7">
    <location>
        <begin position="17"/>
        <end position="296"/>
    </location>
</feature>
<evidence type="ECO:0000259" key="7">
    <source>
        <dbReference type="Pfam" id="PF00294"/>
    </source>
</evidence>
<dbReference type="SUPFAM" id="SSF53613">
    <property type="entry name" value="Ribokinase-like"/>
    <property type="match status" value="1"/>
</dbReference>
<reference evidence="9" key="1">
    <citation type="submission" date="2017-10" db="EMBL/GenBank/DDBJ databases">
        <authorList>
            <person name="Toshchakov S.V."/>
            <person name="Goeva M.A."/>
        </authorList>
    </citation>
    <scope>NUCLEOTIDE SEQUENCE [LARGE SCALE GENOMIC DNA]</scope>
    <source>
        <strain evidence="9">JR1/69-1-13</strain>
    </source>
</reference>
<protein>
    <recommendedName>
        <fullName evidence="6">Phosphofructokinase</fullName>
    </recommendedName>
</protein>
<dbReference type="NCBIfam" id="TIGR03168">
    <property type="entry name" value="1-PFK"/>
    <property type="match status" value="1"/>
</dbReference>
<dbReference type="FunFam" id="3.40.1190.20:FF:000001">
    <property type="entry name" value="Phosphofructokinase"/>
    <property type="match status" value="1"/>
</dbReference>
<keyword evidence="2 6" id="KW-0808">Transferase</keyword>
<name>A0A2U1V0G3_9PROT</name>
<gene>
    <name evidence="8" type="ORF">CR165_18335</name>
</gene>
<dbReference type="GO" id="GO:0005829">
    <property type="term" value="C:cytosol"/>
    <property type="evidence" value="ECO:0007669"/>
    <property type="project" value="TreeGrafter"/>
</dbReference>
<dbReference type="InterPro" id="IPR017583">
    <property type="entry name" value="Tagatose/fructose_Pkinase"/>
</dbReference>
<evidence type="ECO:0000256" key="1">
    <source>
        <dbReference type="ARBA" id="ARBA00010688"/>
    </source>
</evidence>
<dbReference type="RefSeq" id="WP_109518396.1">
    <property type="nucleotide sequence ID" value="NZ_PDOA01000015.1"/>
</dbReference>
<dbReference type="AlphaFoldDB" id="A0A2U1V0G3"/>
<comment type="similarity">
    <text evidence="1 6">Belongs to the carbohydrate kinase PfkB family.</text>
</comment>
<dbReference type="GO" id="GO:0044281">
    <property type="term" value="P:small molecule metabolic process"/>
    <property type="evidence" value="ECO:0007669"/>
    <property type="project" value="UniProtKB-ARBA"/>
</dbReference>
<dbReference type="GO" id="GO:0008443">
    <property type="term" value="F:phosphofructokinase activity"/>
    <property type="evidence" value="ECO:0007669"/>
    <property type="project" value="TreeGrafter"/>
</dbReference>
<dbReference type="OrthoDB" id="9801219at2"/>
<dbReference type="Proteomes" id="UP000245048">
    <property type="component" value="Unassembled WGS sequence"/>
</dbReference>
<dbReference type="PANTHER" id="PTHR46566:SF5">
    <property type="entry name" value="1-PHOSPHOFRUCTOKINASE"/>
    <property type="match status" value="1"/>
</dbReference>
<accession>A0A2U1V0G3</accession>